<dbReference type="Proteomes" id="UP001207468">
    <property type="component" value="Unassembled WGS sequence"/>
</dbReference>
<accession>A0ACC0U2Q6</accession>
<keyword evidence="2" id="KW-1185">Reference proteome</keyword>
<organism evidence="1 2">
    <name type="scientific">Russula earlei</name>
    <dbReference type="NCBI Taxonomy" id="71964"/>
    <lineage>
        <taxon>Eukaryota</taxon>
        <taxon>Fungi</taxon>
        <taxon>Dikarya</taxon>
        <taxon>Basidiomycota</taxon>
        <taxon>Agaricomycotina</taxon>
        <taxon>Agaricomycetes</taxon>
        <taxon>Russulales</taxon>
        <taxon>Russulaceae</taxon>
        <taxon>Russula</taxon>
    </lineage>
</organism>
<dbReference type="EMBL" id="JAGFNK010000195">
    <property type="protein sequence ID" value="KAI9459819.1"/>
    <property type="molecule type" value="Genomic_DNA"/>
</dbReference>
<name>A0ACC0U2Q6_9AGAM</name>
<proteinExistence type="predicted"/>
<gene>
    <name evidence="1" type="ORF">F5148DRAFT_1150806</name>
</gene>
<reference evidence="1" key="1">
    <citation type="submission" date="2021-03" db="EMBL/GenBank/DDBJ databases">
        <title>Evolutionary priming and transition to the ectomycorrhizal habit in an iconic lineage of mushroom-forming fungi: is preadaptation a requirement?</title>
        <authorList>
            <consortium name="DOE Joint Genome Institute"/>
            <person name="Looney B.P."/>
            <person name="Miyauchi S."/>
            <person name="Morin E."/>
            <person name="Drula E."/>
            <person name="Courty P.E."/>
            <person name="Chicoki N."/>
            <person name="Fauchery L."/>
            <person name="Kohler A."/>
            <person name="Kuo A."/>
            <person name="LaButti K."/>
            <person name="Pangilinan J."/>
            <person name="Lipzen A."/>
            <person name="Riley R."/>
            <person name="Andreopoulos W."/>
            <person name="He G."/>
            <person name="Johnson J."/>
            <person name="Barry K.W."/>
            <person name="Grigoriev I.V."/>
            <person name="Nagy L."/>
            <person name="Hibbett D."/>
            <person name="Henrissat B."/>
            <person name="Matheny P.B."/>
            <person name="Labbe J."/>
            <person name="Martin A.F."/>
        </authorList>
    </citation>
    <scope>NUCLEOTIDE SEQUENCE</scope>
    <source>
        <strain evidence="1">BPL698</strain>
    </source>
</reference>
<protein>
    <submittedName>
        <fullName evidence="1">Uncharacterized protein</fullName>
    </submittedName>
</protein>
<sequence>MATLVLTMPTSPELPRSYEHRTLRAHEAHKATGPSFSLSNTSWLRGQSILRGTLSSPRVTVDVVAKLGTTTSTINVLRKELAFYQKLHRLQGVCIPKCFGYFFTVSDEQTFGCLILEYCGKPIRSIYDSQGDVPLVLRVNIINAIKRIHDAGVVLGGFGVLDVLVANTTPFIVNFKNASERVCERRLDIVKGAIAPTREQFGCPELYRHCVDLWIWKPRTFTFEGQRFHVEDVSSPAQLTEKISNDAKPIEKSRADAMHATVKHLLDFYREEFPGLEDWHKQWLAAGSPLPAQKDTRGGGERDVATDLWNLKIPIRSSTTIQSSL</sequence>
<comment type="caution">
    <text evidence="1">The sequence shown here is derived from an EMBL/GenBank/DDBJ whole genome shotgun (WGS) entry which is preliminary data.</text>
</comment>
<evidence type="ECO:0000313" key="1">
    <source>
        <dbReference type="EMBL" id="KAI9459819.1"/>
    </source>
</evidence>
<evidence type="ECO:0000313" key="2">
    <source>
        <dbReference type="Proteomes" id="UP001207468"/>
    </source>
</evidence>